<feature type="domain" description="SWIM-type" evidence="6">
    <location>
        <begin position="614"/>
        <end position="650"/>
    </location>
</feature>
<dbReference type="InterPro" id="IPR007527">
    <property type="entry name" value="Znf_SWIM"/>
</dbReference>
<dbReference type="Proteomes" id="UP001229421">
    <property type="component" value="Unassembled WGS sequence"/>
</dbReference>
<evidence type="ECO:0000256" key="5">
    <source>
        <dbReference type="SAM" id="MobiDB-lite"/>
    </source>
</evidence>
<keyword evidence="1" id="KW-0479">Metal-binding</keyword>
<proteinExistence type="predicted"/>
<dbReference type="SMART" id="SM00575">
    <property type="entry name" value="ZnF_PMZ"/>
    <property type="match status" value="1"/>
</dbReference>
<dbReference type="InterPro" id="IPR018289">
    <property type="entry name" value="MULE_transposase_dom"/>
</dbReference>
<evidence type="ECO:0000259" key="6">
    <source>
        <dbReference type="PROSITE" id="PS50966"/>
    </source>
</evidence>
<dbReference type="PROSITE" id="PS50966">
    <property type="entry name" value="ZF_SWIM"/>
    <property type="match status" value="1"/>
</dbReference>
<comment type="caution">
    <text evidence="7">The sequence shown here is derived from an EMBL/GenBank/DDBJ whole genome shotgun (WGS) entry which is preliminary data.</text>
</comment>
<evidence type="ECO:0000256" key="4">
    <source>
        <dbReference type="PROSITE-ProRule" id="PRU00325"/>
    </source>
</evidence>
<dbReference type="EMBL" id="JAUHHV010000001">
    <property type="protein sequence ID" value="KAK1437402.1"/>
    <property type="molecule type" value="Genomic_DNA"/>
</dbReference>
<dbReference type="PANTHER" id="PTHR47718:SF12">
    <property type="entry name" value="PROTEIN FAR1-RELATED SEQUENCE"/>
    <property type="match status" value="1"/>
</dbReference>
<gene>
    <name evidence="7" type="ORF">QVD17_03193</name>
</gene>
<dbReference type="InterPro" id="IPR004330">
    <property type="entry name" value="FAR1_DNA_bnd_dom"/>
</dbReference>
<evidence type="ECO:0000313" key="8">
    <source>
        <dbReference type="Proteomes" id="UP001229421"/>
    </source>
</evidence>
<evidence type="ECO:0000256" key="2">
    <source>
        <dbReference type="ARBA" id="ARBA00022771"/>
    </source>
</evidence>
<dbReference type="AlphaFoldDB" id="A0AAD8P9R3"/>
<dbReference type="Pfam" id="PF03101">
    <property type="entry name" value="FAR1"/>
    <property type="match status" value="1"/>
</dbReference>
<dbReference type="PANTHER" id="PTHR47718">
    <property type="entry name" value="OS01G0519700 PROTEIN"/>
    <property type="match status" value="1"/>
</dbReference>
<organism evidence="7 8">
    <name type="scientific">Tagetes erecta</name>
    <name type="common">African marigold</name>
    <dbReference type="NCBI Taxonomy" id="13708"/>
    <lineage>
        <taxon>Eukaryota</taxon>
        <taxon>Viridiplantae</taxon>
        <taxon>Streptophyta</taxon>
        <taxon>Embryophyta</taxon>
        <taxon>Tracheophyta</taxon>
        <taxon>Spermatophyta</taxon>
        <taxon>Magnoliopsida</taxon>
        <taxon>eudicotyledons</taxon>
        <taxon>Gunneridae</taxon>
        <taxon>Pentapetalae</taxon>
        <taxon>asterids</taxon>
        <taxon>campanulids</taxon>
        <taxon>Asterales</taxon>
        <taxon>Asteraceae</taxon>
        <taxon>Asteroideae</taxon>
        <taxon>Heliantheae alliance</taxon>
        <taxon>Tageteae</taxon>
        <taxon>Tagetes</taxon>
    </lineage>
</organism>
<evidence type="ECO:0000256" key="1">
    <source>
        <dbReference type="ARBA" id="ARBA00022723"/>
    </source>
</evidence>
<evidence type="ECO:0000313" key="7">
    <source>
        <dbReference type="EMBL" id="KAK1437402.1"/>
    </source>
</evidence>
<feature type="compositionally biased region" description="Low complexity" evidence="5">
    <location>
        <begin position="52"/>
        <end position="62"/>
    </location>
</feature>
<name>A0AAD8P9R3_TARER</name>
<protein>
    <recommendedName>
        <fullName evidence="6">SWIM-type domain-containing protein</fullName>
    </recommendedName>
</protein>
<keyword evidence="2 4" id="KW-0863">Zinc-finger</keyword>
<dbReference type="InterPro" id="IPR006564">
    <property type="entry name" value="Znf_PMZ"/>
</dbReference>
<sequence>MTLIQEIASSESYITNAGANNANESCDDPSSTEFDPNQLKEQSSADQNIETSSSSDVSSSSGVPSLQFAGVDGEGSISSNVFVSTNGTTYWKPDVSAEYIPVLGMIFDKWDDVVNMYKSYAVQSGFSPRLSTLKVVKGFTTHRYILCSRAGKPNFQSFDSAASSSISRSRCSKFKVTNCKARIRLKGIPGTTNYVLYEFGEAHNHRLIDKANMDLSKNQRKLGFSDQEFIHKLSLNNIGANVAHRLQVSLKGGHHKVRGTKTDYKNFVRDIRLFIGDRDAQMIVDSLEKRVLNRQNFSFEFTVVGNELRSLFWVDDVMKCNYEAFGDVLAFDATYGTNMYKMIFVPFTGVDHHKRCVTFAAGLLCDETIESYKWLLSRFLDAHKKQPLLVLTDQDAAMKQAVATVFNESIHRLCMWHIMRKLPVKISGDLLENTNLRACIHKLVWNLFITPSVFEEKWQLLMDEYHLDDHPWLSEMYAIRQQWVPCYFRELQMCCLMKTTSRCESSNALFKVNSSGSNTLVQFLLCFDNSIDGQRYNQRLMEFESVTTTPLMLTFLPIEKHASEIYSRTIFLEVQKEIRKGMLYCFMVNSGVVDGTKTYTVAHTDRHGNIVNEFQVTLELGDNSVSCSCMGFTRIGYLCRHVFSVFRYNKIDHIPNQYMPRRWKRDALPNHVYSLENRYCVDNSENSVLRNEIMELVSSCADRLRCDTNRLSAFAEQLRKIKNDIFVEVPSNPDYNSTSAVIGDLLGKSQSVDVSYVPPQGIRNKGCGTAPRLIGPGEKAIENAKKRKGNLRLCGKCKKYVDHDSRNCEKMKRLAAGANVVDHGPSTDGSNSVDPGPSIAGP</sequence>
<keyword evidence="3" id="KW-0862">Zinc</keyword>
<evidence type="ECO:0000256" key="3">
    <source>
        <dbReference type="ARBA" id="ARBA00022833"/>
    </source>
</evidence>
<accession>A0AAD8P9R3</accession>
<reference evidence="7" key="1">
    <citation type="journal article" date="2023" name="bioRxiv">
        <title>Improved chromosome-level genome assembly for marigold (Tagetes erecta).</title>
        <authorList>
            <person name="Jiang F."/>
            <person name="Yuan L."/>
            <person name="Wang S."/>
            <person name="Wang H."/>
            <person name="Xu D."/>
            <person name="Wang A."/>
            <person name="Fan W."/>
        </authorList>
    </citation>
    <scope>NUCLEOTIDE SEQUENCE</scope>
    <source>
        <strain evidence="7">WSJ</strain>
        <tissue evidence="7">Leaf</tissue>
    </source>
</reference>
<dbReference type="Pfam" id="PF04434">
    <property type="entry name" value="SWIM"/>
    <property type="match status" value="1"/>
</dbReference>
<dbReference type="GO" id="GO:0008270">
    <property type="term" value="F:zinc ion binding"/>
    <property type="evidence" value="ECO:0007669"/>
    <property type="project" value="UniProtKB-KW"/>
</dbReference>
<feature type="region of interest" description="Disordered" evidence="5">
    <location>
        <begin position="819"/>
        <end position="842"/>
    </location>
</feature>
<feature type="region of interest" description="Disordered" evidence="5">
    <location>
        <begin position="1"/>
        <end position="62"/>
    </location>
</feature>
<feature type="compositionally biased region" description="Polar residues" evidence="5">
    <location>
        <begin position="7"/>
        <end position="51"/>
    </location>
</feature>
<keyword evidence="8" id="KW-1185">Reference proteome</keyword>
<dbReference type="Pfam" id="PF10551">
    <property type="entry name" value="MULE"/>
    <property type="match status" value="1"/>
</dbReference>